<evidence type="ECO:0000256" key="1">
    <source>
        <dbReference type="SAM" id="Phobius"/>
    </source>
</evidence>
<proteinExistence type="predicted"/>
<dbReference type="EMBL" id="JAATIP010000072">
    <property type="protein sequence ID" value="KAF4378634.1"/>
    <property type="molecule type" value="Genomic_DNA"/>
</dbReference>
<evidence type="ECO:0000313" key="3">
    <source>
        <dbReference type="EMBL" id="KAF4379501.1"/>
    </source>
</evidence>
<evidence type="ECO:0000313" key="4">
    <source>
        <dbReference type="Proteomes" id="UP000525078"/>
    </source>
</evidence>
<name>A0A7J6G6R7_CANSA</name>
<dbReference type="AlphaFoldDB" id="A0A7J6G6R7"/>
<feature type="transmembrane region" description="Helical" evidence="1">
    <location>
        <begin position="49"/>
        <end position="71"/>
    </location>
</feature>
<protein>
    <submittedName>
        <fullName evidence="2">Uncharacterized protein</fullName>
    </submittedName>
</protein>
<comment type="caution">
    <text evidence="2">The sequence shown here is derived from an EMBL/GenBank/DDBJ whole genome shotgun (WGS) entry which is preliminary data.</text>
</comment>
<keyword evidence="1" id="KW-0472">Membrane</keyword>
<sequence>MWRYSRNFVVDLLRKWMNKSEYVPLGGIAYYISAPSSSEDMAANPFHSLFFVVFMLSAYALSQSMWLHCLLQHLLWEKMLPSSQLKGSLPPHYIICFRVLPVWTIRSFLQECAEIKEYHPEGMPVWCTLLVLEIRSLIVPLYTIEEDVKPSLLTYSVFLLF</sequence>
<dbReference type="Proteomes" id="UP000525078">
    <property type="component" value="Unassembled WGS sequence"/>
</dbReference>
<gene>
    <name evidence="2" type="ORF">F8388_001288</name>
    <name evidence="3" type="ORF">G4B88_018197</name>
</gene>
<dbReference type="Proteomes" id="UP000583929">
    <property type="component" value="Unassembled WGS sequence"/>
</dbReference>
<evidence type="ECO:0000313" key="5">
    <source>
        <dbReference type="Proteomes" id="UP000583929"/>
    </source>
</evidence>
<organism evidence="2 4">
    <name type="scientific">Cannabis sativa</name>
    <name type="common">Hemp</name>
    <name type="synonym">Marijuana</name>
    <dbReference type="NCBI Taxonomy" id="3483"/>
    <lineage>
        <taxon>Eukaryota</taxon>
        <taxon>Viridiplantae</taxon>
        <taxon>Streptophyta</taxon>
        <taxon>Embryophyta</taxon>
        <taxon>Tracheophyta</taxon>
        <taxon>Spermatophyta</taxon>
        <taxon>Magnoliopsida</taxon>
        <taxon>eudicotyledons</taxon>
        <taxon>Gunneridae</taxon>
        <taxon>Pentapetalae</taxon>
        <taxon>rosids</taxon>
        <taxon>fabids</taxon>
        <taxon>Rosales</taxon>
        <taxon>Cannabaceae</taxon>
        <taxon>Cannabis</taxon>
    </lineage>
</organism>
<evidence type="ECO:0000313" key="2">
    <source>
        <dbReference type="EMBL" id="KAF4378634.1"/>
    </source>
</evidence>
<dbReference type="InterPro" id="IPR023201">
    <property type="entry name" value="SecY_dom_sf"/>
</dbReference>
<keyword evidence="1" id="KW-0812">Transmembrane</keyword>
<dbReference type="EMBL" id="JAATIQ010000128">
    <property type="protein sequence ID" value="KAF4379501.1"/>
    <property type="molecule type" value="Genomic_DNA"/>
</dbReference>
<keyword evidence="5" id="KW-1185">Reference proteome</keyword>
<keyword evidence="1" id="KW-1133">Transmembrane helix</keyword>
<reference evidence="4 5" key="1">
    <citation type="journal article" date="2020" name="bioRxiv">
        <title>Sequence and annotation of 42 cannabis genomes reveals extensive copy number variation in cannabinoid synthesis and pathogen resistance genes.</title>
        <authorList>
            <person name="Mckernan K.J."/>
            <person name="Helbert Y."/>
            <person name="Kane L.T."/>
            <person name="Ebling H."/>
            <person name="Zhang L."/>
            <person name="Liu B."/>
            <person name="Eaton Z."/>
            <person name="Mclaughlin S."/>
            <person name="Kingan S."/>
            <person name="Baybayan P."/>
            <person name="Concepcion G."/>
            <person name="Jordan M."/>
            <person name="Riva A."/>
            <person name="Barbazuk W."/>
            <person name="Harkins T."/>
        </authorList>
    </citation>
    <scope>NUCLEOTIDE SEQUENCE [LARGE SCALE GENOMIC DNA]</scope>
    <source>
        <strain evidence="4 5">cv. Jamaican Lion 4</strain>
        <strain evidence="3">Father</strain>
        <strain evidence="2">Mother</strain>
        <tissue evidence="2">Leaf</tissue>
    </source>
</reference>
<dbReference type="Gene3D" id="1.10.3370.10">
    <property type="entry name" value="SecY subunit domain"/>
    <property type="match status" value="1"/>
</dbReference>
<accession>A0A7J6G6R7</accession>